<sequence>MTPPAEPAGPVRWDTAAITAHLQRLYRVPVWWDDRHAAWMAVVLRPTGHPVGDEVVAAATPAELGRRLAAAGVQPVTRQQAAEPEPVRVRRPVYGRHEAPRPPWWRRLAGAFVQLDDDEW</sequence>
<organism evidence="1 2">
    <name type="scientific">Actinomadura keratinilytica</name>
    <dbReference type="NCBI Taxonomy" id="547461"/>
    <lineage>
        <taxon>Bacteria</taxon>
        <taxon>Bacillati</taxon>
        <taxon>Actinomycetota</taxon>
        <taxon>Actinomycetes</taxon>
        <taxon>Streptosporangiales</taxon>
        <taxon>Thermomonosporaceae</taxon>
        <taxon>Actinomadura</taxon>
    </lineage>
</organism>
<proteinExistence type="predicted"/>
<comment type="caution">
    <text evidence="1">The sequence shown here is derived from an EMBL/GenBank/DDBJ whole genome shotgun (WGS) entry which is preliminary data.</text>
</comment>
<protein>
    <submittedName>
        <fullName evidence="1">Uncharacterized protein</fullName>
    </submittedName>
</protein>
<evidence type="ECO:0000313" key="2">
    <source>
        <dbReference type="Proteomes" id="UP001500266"/>
    </source>
</evidence>
<keyword evidence="2" id="KW-1185">Reference proteome</keyword>
<dbReference type="EMBL" id="BAABDO010000019">
    <property type="protein sequence ID" value="GAA4135997.1"/>
    <property type="molecule type" value="Genomic_DNA"/>
</dbReference>
<name>A0ABP7YGQ2_9ACTN</name>
<dbReference type="Proteomes" id="UP001500266">
    <property type="component" value="Unassembled WGS sequence"/>
</dbReference>
<evidence type="ECO:0000313" key="1">
    <source>
        <dbReference type="EMBL" id="GAA4135997.1"/>
    </source>
</evidence>
<accession>A0ABP7YGQ2</accession>
<gene>
    <name evidence="1" type="ORF">GCM10022416_19220</name>
</gene>
<reference evidence="2" key="1">
    <citation type="journal article" date="2019" name="Int. J. Syst. Evol. Microbiol.">
        <title>The Global Catalogue of Microorganisms (GCM) 10K type strain sequencing project: providing services to taxonomists for standard genome sequencing and annotation.</title>
        <authorList>
            <consortium name="The Broad Institute Genomics Platform"/>
            <consortium name="The Broad Institute Genome Sequencing Center for Infectious Disease"/>
            <person name="Wu L."/>
            <person name="Ma J."/>
        </authorList>
    </citation>
    <scope>NUCLEOTIDE SEQUENCE [LARGE SCALE GENOMIC DNA]</scope>
    <source>
        <strain evidence="2">JCM 17316</strain>
    </source>
</reference>
<dbReference type="RefSeq" id="WP_345019556.1">
    <property type="nucleotide sequence ID" value="NZ_BAABDO010000019.1"/>
</dbReference>